<keyword evidence="10" id="KW-1185">Reference proteome</keyword>
<dbReference type="InterPro" id="IPR019411">
    <property type="entry name" value="MMM1_dom"/>
</dbReference>
<comment type="subcellular location">
    <subcellularLocation>
        <location evidence="1">Membrane</location>
    </subcellularLocation>
</comment>
<feature type="compositionally biased region" description="Polar residues" evidence="6">
    <location>
        <begin position="358"/>
        <end position="373"/>
    </location>
</feature>
<dbReference type="GO" id="GO:0006869">
    <property type="term" value="P:lipid transport"/>
    <property type="evidence" value="ECO:0007669"/>
    <property type="project" value="UniProtKB-KW"/>
</dbReference>
<dbReference type="EMBL" id="KQ241838">
    <property type="protein sequence ID" value="KNC83378.1"/>
    <property type="molecule type" value="Genomic_DNA"/>
</dbReference>
<dbReference type="OrthoDB" id="1029639at2759"/>
<dbReference type="CDD" id="cd21678">
    <property type="entry name" value="SMP_TCB"/>
    <property type="match status" value="1"/>
</dbReference>
<dbReference type="RefSeq" id="XP_014157280.1">
    <property type="nucleotide sequence ID" value="XM_014301805.1"/>
</dbReference>
<organism evidence="9 10">
    <name type="scientific">Sphaeroforma arctica JP610</name>
    <dbReference type="NCBI Taxonomy" id="667725"/>
    <lineage>
        <taxon>Eukaryota</taxon>
        <taxon>Ichthyosporea</taxon>
        <taxon>Ichthyophonida</taxon>
        <taxon>Sphaeroforma</taxon>
    </lineage>
</organism>
<dbReference type="PROSITE" id="PS51847">
    <property type="entry name" value="SMP"/>
    <property type="match status" value="1"/>
</dbReference>
<evidence type="ECO:0000256" key="6">
    <source>
        <dbReference type="SAM" id="MobiDB-lite"/>
    </source>
</evidence>
<evidence type="ECO:0000256" key="7">
    <source>
        <dbReference type="SAM" id="Phobius"/>
    </source>
</evidence>
<dbReference type="GO" id="GO:0008289">
    <property type="term" value="F:lipid binding"/>
    <property type="evidence" value="ECO:0007669"/>
    <property type="project" value="UniProtKB-KW"/>
</dbReference>
<dbReference type="PANTHER" id="PTHR10774:SF190">
    <property type="entry name" value="C2 CALCIUM_LIPID-BINDING ENDONUCLEASE_EXONUCLEASE_PHOSPHATASE-RELATED"/>
    <property type="match status" value="1"/>
</dbReference>
<dbReference type="GeneID" id="25904869"/>
<feature type="region of interest" description="Disordered" evidence="6">
    <location>
        <begin position="346"/>
        <end position="405"/>
    </location>
</feature>
<feature type="domain" description="SMP-LTD" evidence="8">
    <location>
        <begin position="55"/>
        <end position="235"/>
    </location>
</feature>
<dbReference type="GO" id="GO:0005783">
    <property type="term" value="C:endoplasmic reticulum"/>
    <property type="evidence" value="ECO:0007669"/>
    <property type="project" value="TreeGrafter"/>
</dbReference>
<dbReference type="InterPro" id="IPR031468">
    <property type="entry name" value="SMP_LBD"/>
</dbReference>
<evidence type="ECO:0000313" key="10">
    <source>
        <dbReference type="Proteomes" id="UP000054560"/>
    </source>
</evidence>
<dbReference type="PANTHER" id="PTHR10774">
    <property type="entry name" value="EXTENDED SYNAPTOTAGMIN-RELATED"/>
    <property type="match status" value="1"/>
</dbReference>
<keyword evidence="7" id="KW-1133">Transmembrane helix</keyword>
<feature type="transmembrane region" description="Helical" evidence="7">
    <location>
        <begin position="15"/>
        <end position="33"/>
    </location>
</feature>
<dbReference type="eggNOG" id="KOG1012">
    <property type="taxonomic scope" value="Eukaryota"/>
</dbReference>
<keyword evidence="3" id="KW-0445">Lipid transport</keyword>
<reference evidence="9 10" key="1">
    <citation type="submission" date="2011-02" db="EMBL/GenBank/DDBJ databases">
        <title>The Genome Sequence of Sphaeroforma arctica JP610.</title>
        <authorList>
            <consortium name="The Broad Institute Genome Sequencing Platform"/>
            <person name="Russ C."/>
            <person name="Cuomo C."/>
            <person name="Young S.K."/>
            <person name="Zeng Q."/>
            <person name="Gargeya S."/>
            <person name="Alvarado L."/>
            <person name="Berlin A."/>
            <person name="Chapman S.B."/>
            <person name="Chen Z."/>
            <person name="Freedman E."/>
            <person name="Gellesch M."/>
            <person name="Goldberg J."/>
            <person name="Griggs A."/>
            <person name="Gujja S."/>
            <person name="Heilman E."/>
            <person name="Heiman D."/>
            <person name="Howarth C."/>
            <person name="Mehta T."/>
            <person name="Neiman D."/>
            <person name="Pearson M."/>
            <person name="Roberts A."/>
            <person name="Saif S."/>
            <person name="Shea T."/>
            <person name="Shenoy N."/>
            <person name="Sisk P."/>
            <person name="Stolte C."/>
            <person name="Sykes S."/>
            <person name="White J."/>
            <person name="Yandava C."/>
            <person name="Burger G."/>
            <person name="Gray M.W."/>
            <person name="Holland P.W.H."/>
            <person name="King N."/>
            <person name="Lang F.B.F."/>
            <person name="Roger A.J."/>
            <person name="Ruiz-Trillo I."/>
            <person name="Haas B."/>
            <person name="Nusbaum C."/>
            <person name="Birren B."/>
        </authorList>
    </citation>
    <scope>NUCLEOTIDE SEQUENCE [LARGE SCALE GENOMIC DNA]</scope>
    <source>
        <strain evidence="9 10">JP610</strain>
    </source>
</reference>
<dbReference type="AlphaFoldDB" id="A0A0L0G539"/>
<evidence type="ECO:0000259" key="8">
    <source>
        <dbReference type="PROSITE" id="PS51847"/>
    </source>
</evidence>
<dbReference type="GO" id="GO:0016020">
    <property type="term" value="C:membrane"/>
    <property type="evidence" value="ECO:0007669"/>
    <property type="project" value="UniProtKB-SubCell"/>
</dbReference>
<dbReference type="STRING" id="667725.A0A0L0G539"/>
<evidence type="ECO:0000256" key="2">
    <source>
        <dbReference type="ARBA" id="ARBA00022448"/>
    </source>
</evidence>
<sequence length="405" mass="45291">MFMSAWVLGNYDFSLVWIVFLAVGLLAIQLIAVKRKVQKRVINHANTFYDNPNPEKESMYWVNNLIKTIWINFPKTMEEQIILNANAAIEPNKPAFLEELCVEACSVGSYYPQLSNFRVWNESMEALKFDCEMSYESDFKLELKIKKGISIPIKLKNVTFKSALRLFLRFLPNDQRYVCYAWVSLLEPLEIDMSIQIFGIDVTEFPFIMWIVRRLIRDLSNEIMLVPNRVGLDLAAMQAFTPTISQLKPQPRPEDYNTNMFSSYANMSNAGLSAVKGVGHIGGSAVKGVGNVGVGAVKGVGNVGVGAVKGLGHVGKGAAGMAGSMSSSMIGINKKKKEKLSDNELLVEEEEHPADNKVPSSLQELPTESSSLSPDRPKKQKRSMSFTQKIFGHKHKDKKNDDIDE</sequence>
<dbReference type="Pfam" id="PF10296">
    <property type="entry name" value="MMM1"/>
    <property type="match status" value="1"/>
</dbReference>
<keyword evidence="2" id="KW-0813">Transport</keyword>
<evidence type="ECO:0000256" key="4">
    <source>
        <dbReference type="ARBA" id="ARBA00023121"/>
    </source>
</evidence>
<dbReference type="Proteomes" id="UP000054560">
    <property type="component" value="Unassembled WGS sequence"/>
</dbReference>
<name>A0A0L0G539_9EUKA</name>
<keyword evidence="5 7" id="KW-0472">Membrane</keyword>
<evidence type="ECO:0000256" key="1">
    <source>
        <dbReference type="ARBA" id="ARBA00004370"/>
    </source>
</evidence>
<gene>
    <name evidence="9" type="ORF">SARC_04365</name>
</gene>
<evidence type="ECO:0000313" key="9">
    <source>
        <dbReference type="EMBL" id="KNC83378.1"/>
    </source>
</evidence>
<evidence type="ECO:0000256" key="5">
    <source>
        <dbReference type="ARBA" id="ARBA00023136"/>
    </source>
</evidence>
<protein>
    <recommendedName>
        <fullName evidence="8">SMP-LTD domain-containing protein</fullName>
    </recommendedName>
</protein>
<evidence type="ECO:0000256" key="3">
    <source>
        <dbReference type="ARBA" id="ARBA00023055"/>
    </source>
</evidence>
<accession>A0A0L0G539</accession>
<proteinExistence type="predicted"/>
<keyword evidence="7" id="KW-0812">Transmembrane</keyword>
<keyword evidence="4" id="KW-0446">Lipid-binding</keyword>
<dbReference type="InterPro" id="IPR045050">
    <property type="entry name" value="Synaptotagmin_plant"/>
</dbReference>